<protein>
    <recommendedName>
        <fullName evidence="3">Antirepressor</fullName>
    </recommendedName>
</protein>
<evidence type="ECO:0008006" key="3">
    <source>
        <dbReference type="Google" id="ProtNLM"/>
    </source>
</evidence>
<comment type="caution">
    <text evidence="1">The sequence shown here is derived from an EMBL/GenBank/DDBJ whole genome shotgun (WGS) entry which is preliminary data.</text>
</comment>
<organism evidence="1 2">
    <name type="scientific">Clostridium botulinum</name>
    <dbReference type="NCBI Taxonomy" id="1491"/>
    <lineage>
        <taxon>Bacteria</taxon>
        <taxon>Bacillati</taxon>
        <taxon>Bacillota</taxon>
        <taxon>Clostridia</taxon>
        <taxon>Eubacteriales</taxon>
        <taxon>Clostridiaceae</taxon>
        <taxon>Clostridium</taxon>
    </lineage>
</organism>
<gene>
    <name evidence="1" type="ORF">FC871_09420</name>
</gene>
<proteinExistence type="predicted"/>
<evidence type="ECO:0000313" key="2">
    <source>
        <dbReference type="Proteomes" id="UP000480039"/>
    </source>
</evidence>
<dbReference type="EMBL" id="SWQE01000004">
    <property type="protein sequence ID" value="NFJ08689.1"/>
    <property type="molecule type" value="Genomic_DNA"/>
</dbReference>
<dbReference type="AlphaFoldDB" id="A0A846J407"/>
<accession>A0A846J407</accession>
<sequence>MSKITTFEGQEVRVKTDKGVTLINLVCTAKACGLTRIANSGNEVVRWTSKGITEKLNLIRATDVERKYSEEIQYILDEIENTDDRNTIYMSSWLSKRLALECHSEKAMRYKNFLVTLDEARKQGQLQPVSQGTILQLAQGMQMIGQVVQDIQTAMTNIETYVKDSIQSKDLQIEKTMNLIGFRSINTKRLSDKLKEQLSEHLGVAVNASSNVYRRTKGKIFKEFKVVKWEDIPVSKYNAVHAFIEEVVCKNI</sequence>
<reference evidence="1 2" key="1">
    <citation type="submission" date="2019-04" db="EMBL/GenBank/DDBJ databases">
        <title>Genome sequencing of Clostridium botulinum Groups I-IV and Clostridium butyricum.</title>
        <authorList>
            <person name="Brunt J."/>
            <person name="Van Vliet A.H.M."/>
            <person name="Stringer S.C."/>
            <person name="Carter A.T."/>
            <person name="Peck M.W."/>
        </authorList>
    </citation>
    <scope>NUCLEOTIDE SEQUENCE [LARGE SCALE GENOMIC DNA]</scope>
    <source>
        <strain evidence="1 2">Colworth BL30</strain>
    </source>
</reference>
<evidence type="ECO:0000313" key="1">
    <source>
        <dbReference type="EMBL" id="NFJ08689.1"/>
    </source>
</evidence>
<dbReference type="Proteomes" id="UP000480039">
    <property type="component" value="Unassembled WGS sequence"/>
</dbReference>
<name>A0A846J407_CLOBO</name>